<dbReference type="InterPro" id="IPR012334">
    <property type="entry name" value="Pectin_lyas_fold"/>
</dbReference>
<feature type="transmembrane region" description="Helical" evidence="2">
    <location>
        <begin position="663"/>
        <end position="684"/>
    </location>
</feature>
<protein>
    <recommendedName>
        <fullName evidence="3">Right handed beta helix domain-containing protein</fullName>
    </recommendedName>
</protein>
<keyword evidence="5" id="KW-1185">Reference proteome</keyword>
<name>A0AAE0L8G3_9CHLO</name>
<dbReference type="SUPFAM" id="SSF51126">
    <property type="entry name" value="Pectin lyase-like"/>
    <property type="match status" value="2"/>
</dbReference>
<feature type="region of interest" description="Disordered" evidence="1">
    <location>
        <begin position="844"/>
        <end position="869"/>
    </location>
</feature>
<feature type="transmembrane region" description="Helical" evidence="2">
    <location>
        <begin position="1311"/>
        <end position="1331"/>
    </location>
</feature>
<keyword evidence="2" id="KW-0812">Transmembrane</keyword>
<feature type="region of interest" description="Disordered" evidence="1">
    <location>
        <begin position="986"/>
        <end position="1022"/>
    </location>
</feature>
<evidence type="ECO:0000256" key="2">
    <source>
        <dbReference type="SAM" id="Phobius"/>
    </source>
</evidence>
<dbReference type="Gene3D" id="2.160.20.10">
    <property type="entry name" value="Single-stranded right-handed beta-helix, Pectin lyase-like"/>
    <property type="match status" value="1"/>
</dbReference>
<keyword evidence="2" id="KW-1133">Transmembrane helix</keyword>
<feature type="transmembrane region" description="Helical" evidence="2">
    <location>
        <begin position="1280"/>
        <end position="1299"/>
    </location>
</feature>
<dbReference type="Pfam" id="PF13229">
    <property type="entry name" value="Beta_helix"/>
    <property type="match status" value="1"/>
</dbReference>
<accession>A0AAE0L8G3</accession>
<evidence type="ECO:0000256" key="1">
    <source>
        <dbReference type="SAM" id="MobiDB-lite"/>
    </source>
</evidence>
<dbReference type="PANTHER" id="PTHR11319:SF35">
    <property type="entry name" value="OUTER MEMBRANE PROTEIN PMPC-RELATED"/>
    <property type="match status" value="1"/>
</dbReference>
<evidence type="ECO:0000259" key="3">
    <source>
        <dbReference type="Pfam" id="PF13229"/>
    </source>
</evidence>
<feature type="domain" description="Right handed beta helix" evidence="3">
    <location>
        <begin position="186"/>
        <end position="339"/>
    </location>
</feature>
<keyword evidence="2" id="KW-0472">Membrane</keyword>
<dbReference type="Proteomes" id="UP001190700">
    <property type="component" value="Unassembled WGS sequence"/>
</dbReference>
<organism evidence="4 5">
    <name type="scientific">Cymbomonas tetramitiformis</name>
    <dbReference type="NCBI Taxonomy" id="36881"/>
    <lineage>
        <taxon>Eukaryota</taxon>
        <taxon>Viridiplantae</taxon>
        <taxon>Chlorophyta</taxon>
        <taxon>Pyramimonadophyceae</taxon>
        <taxon>Pyramimonadales</taxon>
        <taxon>Pyramimonadaceae</taxon>
        <taxon>Cymbomonas</taxon>
    </lineage>
</organism>
<feature type="transmembrane region" description="Helical" evidence="2">
    <location>
        <begin position="1034"/>
        <end position="1060"/>
    </location>
</feature>
<feature type="transmembrane region" description="Helical" evidence="2">
    <location>
        <begin position="1088"/>
        <end position="1113"/>
    </location>
</feature>
<comment type="caution">
    <text evidence="4">The sequence shown here is derived from an EMBL/GenBank/DDBJ whole genome shotgun (WGS) entry which is preliminary data.</text>
</comment>
<sequence length="1367" mass="147199">MDSSSPVTLALGGAMFIYASGNLTINNSIISNNSAGYGAGVYLQGLSSLAAYVQVTIVEGTLVEHNWAVQCGGFINSYIAGDLLISNSLMRHNSGKDAGVLFAEYGGTVTIIDCVAVDNRAVYGGFVMLHNHGDLTIYNCTMSFNVATREGGCIYHSHEWTGSLPSSAVITNSSLAHSVSLEGGGGIYGRGTQLVVSGCTIRNNSASQGGGILIEGAELRLERSELVDNRADKDGGALYAVKGSIAMVTDSSVLARNTASAGGGVALGGHSHLSVHNVTLAWNAVNHSPALGGSLWLDDGAEAIINGSVFKEGRATDGGGIALGPSAAAIRVERSRFSSLTAKHGGAIFFLATSNISRALLYALQFESNEAIAGPNIWWEYYDAAVGLDCLDCSVDPPGSPLLASSTASHALMVGKEVVSTAIPAFSGEAFTPMLNFVSLDFYGSIVKAVASRTIVATAEDQRASLSGQTVSVISPEEDSAEFVDLIMYSHPGRDTNMTFSALCGVDDTGCMQGSLTVTVAMAACGSGSQHLEMAQVCQICAQGTLKLSNNTQPCWDCADIPGLTCHGGAMFTVQEGWWLATSSIRLCAAKRAVLEEPISCLLDRIYECDVTEACPPTESLNGTWKAMCGEGYRSDVVLCGACESGYQMRATGRCEKCRVNRFLRFLHLAVPLAMVVAAARLLLGQHRASMKHKLHRRMRHSRVMRGVMCTRKIFRLQSLFSLFLNYMQVLGQQVEVLPQAAFPDAYKYVVHSISLNLNLIRWLGLQCIISGDTSDAPVEESLGLTFFELEFILLACLLIAIILPMGIAVTWNTLTMARRHVLAASVWGSTRILSRGRYDRNFPKIRNGHRATSPQAREQSASAAASSPLPQAAHCAASKMDASDATWQINVAYANTEPGALAPAGASSVDDRDDVATLRAEAAPPLSICKNRFVQWVEAPRPAMGNAGGNPEAMPQSGLTPAVPSRDSLHHAMRPKDLVAVTGRSGVDQHGAQAQQEDLGESGVPSQAEHENGHEEARLEPPGEYSDYEVIQALYCSVATFLLVLIHPAVSTAAFQVFYCDNVHWLAMEPTYWHHLGRMRQCYVSPWGYVAAISTVLIITFVFGMPAGLILLTRYYHGRKQVTLNGRSLYVRGSSIDVRTLGQRSVDPEEVEDCFDEECRSGVTYMVPLGSGDVPVPVWPVFAPGATWGDGVHQIQNLLSDKSVMVYLGPYVRPWKEKYFYWQGCDVMMRLSYTGVVILVKITNTDLELVYTCMASVIVLAIQAYCCPYVDPLLNQVQVLVAVVHAISICAYMAQYYVLKSSNDAESIALGIALVVMQYGIATVLCVRIAQYTWLAMREENVVFTTVQVAHKYYSMFSASFVASKK</sequence>
<feature type="compositionally biased region" description="Basic and acidic residues" evidence="1">
    <location>
        <begin position="1009"/>
        <end position="1022"/>
    </location>
</feature>
<evidence type="ECO:0000313" key="4">
    <source>
        <dbReference type="EMBL" id="KAK3276001.1"/>
    </source>
</evidence>
<dbReference type="InterPro" id="IPR011050">
    <property type="entry name" value="Pectin_lyase_fold/virulence"/>
</dbReference>
<feature type="transmembrane region" description="Helical" evidence="2">
    <location>
        <begin position="704"/>
        <end position="725"/>
    </location>
</feature>
<gene>
    <name evidence="4" type="ORF">CYMTET_15901</name>
</gene>
<feature type="transmembrane region" description="Helical" evidence="2">
    <location>
        <begin position="792"/>
        <end position="812"/>
    </location>
</feature>
<dbReference type="InterPro" id="IPR006626">
    <property type="entry name" value="PbH1"/>
</dbReference>
<proteinExistence type="predicted"/>
<evidence type="ECO:0000313" key="5">
    <source>
        <dbReference type="Proteomes" id="UP001190700"/>
    </source>
</evidence>
<reference evidence="4 5" key="1">
    <citation type="journal article" date="2015" name="Genome Biol. Evol.">
        <title>Comparative Genomics of a Bacterivorous Green Alga Reveals Evolutionary Causalities and Consequences of Phago-Mixotrophic Mode of Nutrition.</title>
        <authorList>
            <person name="Burns J.A."/>
            <person name="Paasch A."/>
            <person name="Narechania A."/>
            <person name="Kim E."/>
        </authorList>
    </citation>
    <scope>NUCLEOTIDE SEQUENCE [LARGE SCALE GENOMIC DNA]</scope>
    <source>
        <strain evidence="4 5">PLY_AMNH</strain>
    </source>
</reference>
<feature type="compositionally biased region" description="Low complexity" evidence="1">
    <location>
        <begin position="854"/>
        <end position="869"/>
    </location>
</feature>
<dbReference type="PANTHER" id="PTHR11319">
    <property type="entry name" value="G PROTEIN-COUPLED RECEPTOR-RELATED"/>
    <property type="match status" value="1"/>
</dbReference>
<dbReference type="EMBL" id="LGRX02006837">
    <property type="protein sequence ID" value="KAK3276001.1"/>
    <property type="molecule type" value="Genomic_DNA"/>
</dbReference>
<dbReference type="InterPro" id="IPR039448">
    <property type="entry name" value="Beta_helix"/>
</dbReference>
<dbReference type="SMART" id="SM00710">
    <property type="entry name" value="PbH1"/>
    <property type="match status" value="6"/>
</dbReference>